<dbReference type="InterPro" id="IPR058163">
    <property type="entry name" value="LysR-type_TF_proteobact-type"/>
</dbReference>
<dbReference type="InterPro" id="IPR036390">
    <property type="entry name" value="WH_DNA-bd_sf"/>
</dbReference>
<dbReference type="RefSeq" id="WP_202248426.1">
    <property type="nucleotide sequence ID" value="NZ_JAESJJ010000007.1"/>
</dbReference>
<reference evidence="6 7" key="1">
    <citation type="submission" date="2021-01" db="EMBL/GenBank/DDBJ databases">
        <title>Draft genomes of Rhodovulum sulfidophilum.</title>
        <authorList>
            <person name="Guzman M.S."/>
        </authorList>
    </citation>
    <scope>NUCLEOTIDE SEQUENCE [LARGE SCALE GENOMIC DNA]</scope>
    <source>
        <strain evidence="6 7">AB35</strain>
    </source>
</reference>
<organism evidence="6 7">
    <name type="scientific">Rhodovulum sulfidophilum</name>
    <name type="common">Rhodobacter sulfidophilus</name>
    <dbReference type="NCBI Taxonomy" id="35806"/>
    <lineage>
        <taxon>Bacteria</taxon>
        <taxon>Pseudomonadati</taxon>
        <taxon>Pseudomonadota</taxon>
        <taxon>Alphaproteobacteria</taxon>
        <taxon>Rhodobacterales</taxon>
        <taxon>Paracoccaceae</taxon>
        <taxon>Rhodovulum</taxon>
    </lineage>
</organism>
<sequence>MNAFAVDRLTGLSAFVRTADLGSFAAAGRVMGVSPSAVGKAVTKLEDQLQVRLIQRTTRKLSLTDEGRIFHERCRRILDDMEDAYESLQRTRAAPRGKIRVSAPVIAHHLLMPLMPDFTERYPEIEFDLDFSDRVVDLIDEGIDVAIRSGPLPDNRFMVRRLPPFRLLLCASPKYLEQHGFPKTIGDLASHRGIGFRFPNSGKLFEQNMQNPEQHLDLNLSHVMTCNSLEAVREAVIRGVGMGCMPDFLARAPLSTKAIVPLLMEDLKVFGQFNLIWPSGRHLSPKVRAFVDFIVEKLFTENE</sequence>
<dbReference type="EMBL" id="JAESJJ010000007">
    <property type="protein sequence ID" value="MBL3608673.1"/>
    <property type="molecule type" value="Genomic_DNA"/>
</dbReference>
<dbReference type="SUPFAM" id="SSF46785">
    <property type="entry name" value="Winged helix' DNA-binding domain"/>
    <property type="match status" value="1"/>
</dbReference>
<dbReference type="Pfam" id="PF03466">
    <property type="entry name" value="LysR_substrate"/>
    <property type="match status" value="1"/>
</dbReference>
<keyword evidence="7" id="KW-1185">Reference proteome</keyword>
<dbReference type="InterPro" id="IPR005119">
    <property type="entry name" value="LysR_subst-bd"/>
</dbReference>
<dbReference type="Proteomes" id="UP000604473">
    <property type="component" value="Unassembled WGS sequence"/>
</dbReference>
<dbReference type="PROSITE" id="PS50931">
    <property type="entry name" value="HTH_LYSR"/>
    <property type="match status" value="1"/>
</dbReference>
<dbReference type="Pfam" id="PF00126">
    <property type="entry name" value="HTH_1"/>
    <property type="match status" value="1"/>
</dbReference>
<evidence type="ECO:0000256" key="3">
    <source>
        <dbReference type="ARBA" id="ARBA00023125"/>
    </source>
</evidence>
<evidence type="ECO:0000313" key="7">
    <source>
        <dbReference type="Proteomes" id="UP000604473"/>
    </source>
</evidence>
<keyword evidence="2" id="KW-0805">Transcription regulation</keyword>
<evidence type="ECO:0000313" key="6">
    <source>
        <dbReference type="EMBL" id="MBL3608673.1"/>
    </source>
</evidence>
<dbReference type="CDD" id="cd08476">
    <property type="entry name" value="PBP2_CrgA_like_7"/>
    <property type="match status" value="1"/>
</dbReference>
<evidence type="ECO:0000256" key="4">
    <source>
        <dbReference type="ARBA" id="ARBA00023163"/>
    </source>
</evidence>
<dbReference type="Gene3D" id="1.10.10.10">
    <property type="entry name" value="Winged helix-like DNA-binding domain superfamily/Winged helix DNA-binding domain"/>
    <property type="match status" value="1"/>
</dbReference>
<protein>
    <submittedName>
        <fullName evidence="6">LysR family transcriptional regulator</fullName>
    </submittedName>
</protein>
<gene>
    <name evidence="6" type="ORF">JMM60_07615</name>
</gene>
<dbReference type="Gene3D" id="3.40.190.290">
    <property type="match status" value="1"/>
</dbReference>
<keyword evidence="3" id="KW-0238">DNA-binding</keyword>
<evidence type="ECO:0000256" key="2">
    <source>
        <dbReference type="ARBA" id="ARBA00023015"/>
    </source>
</evidence>
<name>A0ABS1RRH5_RHOSU</name>
<dbReference type="SUPFAM" id="SSF53850">
    <property type="entry name" value="Periplasmic binding protein-like II"/>
    <property type="match status" value="1"/>
</dbReference>
<comment type="caution">
    <text evidence="6">The sequence shown here is derived from an EMBL/GenBank/DDBJ whole genome shotgun (WGS) entry which is preliminary data.</text>
</comment>
<dbReference type="InterPro" id="IPR000847">
    <property type="entry name" value="LysR_HTH_N"/>
</dbReference>
<evidence type="ECO:0000256" key="1">
    <source>
        <dbReference type="ARBA" id="ARBA00009437"/>
    </source>
</evidence>
<evidence type="ECO:0000259" key="5">
    <source>
        <dbReference type="PROSITE" id="PS50931"/>
    </source>
</evidence>
<keyword evidence="4" id="KW-0804">Transcription</keyword>
<proteinExistence type="inferred from homology"/>
<dbReference type="InterPro" id="IPR036388">
    <property type="entry name" value="WH-like_DNA-bd_sf"/>
</dbReference>
<dbReference type="PANTHER" id="PTHR30537:SF72">
    <property type="entry name" value="LYSR FAMILY TRANSCRIPTIONAL REGULATOR"/>
    <property type="match status" value="1"/>
</dbReference>
<feature type="domain" description="HTH lysR-type" evidence="5">
    <location>
        <begin position="7"/>
        <end position="64"/>
    </location>
</feature>
<dbReference type="PANTHER" id="PTHR30537">
    <property type="entry name" value="HTH-TYPE TRANSCRIPTIONAL REGULATOR"/>
    <property type="match status" value="1"/>
</dbReference>
<comment type="similarity">
    <text evidence="1">Belongs to the LysR transcriptional regulatory family.</text>
</comment>
<accession>A0ABS1RRH5</accession>